<feature type="transmembrane region" description="Helical" evidence="1">
    <location>
        <begin position="95"/>
        <end position="112"/>
    </location>
</feature>
<dbReference type="AlphaFoldDB" id="K4KLD9"/>
<proteinExistence type="predicted"/>
<dbReference type="RefSeq" id="WP_015048132.1">
    <property type="nucleotide sequence ID" value="NC_018868.3"/>
</dbReference>
<organism evidence="2 3">
    <name type="scientific">Simiduia agarivorans (strain DSM 21679 / JCM 13881 / BCRC 17597 / SA1)</name>
    <dbReference type="NCBI Taxonomy" id="1117647"/>
    <lineage>
        <taxon>Bacteria</taxon>
        <taxon>Pseudomonadati</taxon>
        <taxon>Pseudomonadota</taxon>
        <taxon>Gammaproteobacteria</taxon>
        <taxon>Cellvibrionales</taxon>
        <taxon>Cellvibrionaceae</taxon>
        <taxon>Simiduia</taxon>
    </lineage>
</organism>
<evidence type="ECO:0000313" key="2">
    <source>
        <dbReference type="EMBL" id="AFU99979.1"/>
    </source>
</evidence>
<keyword evidence="1" id="KW-1133">Transmembrane helix</keyword>
<dbReference type="HOGENOM" id="CLU_1804893_0_0_6"/>
<keyword evidence="1" id="KW-0472">Membrane</keyword>
<protein>
    <submittedName>
        <fullName evidence="2">Uncharacterized protein</fullName>
    </submittedName>
</protein>
<accession>K4KLD9</accession>
<dbReference type="STRING" id="1117647.M5M_14215"/>
<reference evidence="2 3" key="1">
    <citation type="journal article" date="2013" name="Genome Announc.">
        <title>Complete genome sequence of Simiduia agarivorans SA1(T), a marine bacterium able to degrade a variety of polysaccharides.</title>
        <authorList>
            <person name="Lin S.Y."/>
            <person name="Shieh W.Y."/>
            <person name="Chen J.S."/>
            <person name="Tang S.L."/>
        </authorList>
    </citation>
    <scope>NUCLEOTIDE SEQUENCE [LARGE SCALE GENOMIC DNA]</scope>
    <source>
        <strain evidence="3">DSM 21679 / JCM 13881 / BCRC 17597 / SA1</strain>
    </source>
</reference>
<feature type="transmembrane region" description="Helical" evidence="1">
    <location>
        <begin position="66"/>
        <end position="88"/>
    </location>
</feature>
<dbReference type="OrthoDB" id="7605274at2"/>
<evidence type="ECO:0000256" key="1">
    <source>
        <dbReference type="SAM" id="Phobius"/>
    </source>
</evidence>
<gene>
    <name evidence="2" type="ordered locus">M5M_14215</name>
</gene>
<keyword evidence="3" id="KW-1185">Reference proteome</keyword>
<evidence type="ECO:0000313" key="3">
    <source>
        <dbReference type="Proteomes" id="UP000000466"/>
    </source>
</evidence>
<feature type="transmembrane region" description="Helical" evidence="1">
    <location>
        <begin position="118"/>
        <end position="134"/>
    </location>
</feature>
<sequence length="143" mass="15584">MIKKTVSVCLLSAGFLFGVVRLLVGAAMLAQLGGLLAEPALAEGIGNVSQFMAERADIQLLPLPVPVFFANIALMGCLLIAGTAGVFFRKSWGFYCLYGYLMLHGALFVIYLEVNPKLILWVFQCIAVVWLANVRPPIRPQQV</sequence>
<dbReference type="KEGG" id="saga:M5M_14215"/>
<keyword evidence="1" id="KW-0812">Transmembrane</keyword>
<dbReference type="EMBL" id="CP003746">
    <property type="protein sequence ID" value="AFU99979.1"/>
    <property type="molecule type" value="Genomic_DNA"/>
</dbReference>
<name>K4KLD9_SIMAS</name>
<dbReference type="Proteomes" id="UP000000466">
    <property type="component" value="Chromosome"/>
</dbReference>